<dbReference type="EMBL" id="PYSW02000036">
    <property type="protein sequence ID" value="KAG2377803.1"/>
    <property type="molecule type" value="Genomic_DNA"/>
</dbReference>
<dbReference type="Proteomes" id="UP000816034">
    <property type="component" value="Unassembled WGS sequence"/>
</dbReference>
<accession>A0AA88KHG5</accession>
<protein>
    <submittedName>
        <fullName evidence="2">Uncharacterized protein</fullName>
    </submittedName>
</protein>
<dbReference type="RefSeq" id="XP_044545065.1">
    <property type="nucleotide sequence ID" value="XM_044699013.1"/>
</dbReference>
<dbReference type="GeneID" id="68101342"/>
<evidence type="ECO:0000256" key="1">
    <source>
        <dbReference type="SAM" id="MobiDB-lite"/>
    </source>
</evidence>
<dbReference type="InterPro" id="IPR051553">
    <property type="entry name" value="Ran_GTPase-activating"/>
</dbReference>
<organism evidence="2 3">
    <name type="scientific">Naegleria lovaniensis</name>
    <name type="common">Amoeba</name>
    <dbReference type="NCBI Taxonomy" id="51637"/>
    <lineage>
        <taxon>Eukaryota</taxon>
        <taxon>Discoba</taxon>
        <taxon>Heterolobosea</taxon>
        <taxon>Tetramitia</taxon>
        <taxon>Eutetramitia</taxon>
        <taxon>Vahlkampfiidae</taxon>
        <taxon>Naegleria</taxon>
    </lineage>
</organism>
<dbReference type="SUPFAM" id="SSF50985">
    <property type="entry name" value="RCC1/BLIP-II"/>
    <property type="match status" value="1"/>
</dbReference>
<proteinExistence type="predicted"/>
<gene>
    <name evidence="2" type="ORF">C9374_008888</name>
</gene>
<evidence type="ECO:0000313" key="2">
    <source>
        <dbReference type="EMBL" id="KAG2377803.1"/>
    </source>
</evidence>
<dbReference type="PANTHER" id="PTHR45982">
    <property type="entry name" value="REGULATOR OF CHROMOSOME CONDENSATION"/>
    <property type="match status" value="1"/>
</dbReference>
<comment type="caution">
    <text evidence="2">The sequence shown here is derived from an EMBL/GenBank/DDBJ whole genome shotgun (WGS) entry which is preliminary data.</text>
</comment>
<name>A0AA88KHG5_NAELO</name>
<feature type="region of interest" description="Disordered" evidence="1">
    <location>
        <begin position="444"/>
        <end position="472"/>
    </location>
</feature>
<dbReference type="GO" id="GO:0005085">
    <property type="term" value="F:guanyl-nucleotide exchange factor activity"/>
    <property type="evidence" value="ECO:0007669"/>
    <property type="project" value="TreeGrafter"/>
</dbReference>
<reference evidence="2 3" key="1">
    <citation type="journal article" date="2018" name="BMC Genomics">
        <title>The genome of Naegleria lovaniensis, the basis for a comparative approach to unravel pathogenicity factors of the human pathogenic amoeba N. fowleri.</title>
        <authorList>
            <person name="Liechti N."/>
            <person name="Schurch N."/>
            <person name="Bruggmann R."/>
            <person name="Wittwer M."/>
        </authorList>
    </citation>
    <scope>NUCLEOTIDE SEQUENCE [LARGE SCALE GENOMIC DNA]</scope>
    <source>
        <strain evidence="2 3">ATCC 30569</strain>
    </source>
</reference>
<dbReference type="AlphaFoldDB" id="A0AA88KHG5"/>
<evidence type="ECO:0000313" key="3">
    <source>
        <dbReference type="Proteomes" id="UP000816034"/>
    </source>
</evidence>
<dbReference type="GO" id="GO:0005737">
    <property type="term" value="C:cytoplasm"/>
    <property type="evidence" value="ECO:0007669"/>
    <property type="project" value="TreeGrafter"/>
</dbReference>
<dbReference type="Gene3D" id="2.130.10.30">
    <property type="entry name" value="Regulator of chromosome condensation 1/beta-lactamase-inhibitor protein II"/>
    <property type="match status" value="1"/>
</dbReference>
<keyword evidence="3" id="KW-1185">Reference proteome</keyword>
<dbReference type="InterPro" id="IPR009091">
    <property type="entry name" value="RCC1/BLIP-II"/>
</dbReference>
<dbReference type="PANTHER" id="PTHR45982:SF1">
    <property type="entry name" value="REGULATOR OF CHROMOSOME CONDENSATION"/>
    <property type="match status" value="1"/>
</dbReference>
<sequence>MYADFETRIKSREHTKEAHLWKSGLYDTIPMDPESNDCFDLKKSESHHQAFLISGQRIIGTGSTSLTKTPKVYFKPTRMHFELFDMIKCDSDERIKKICANNIRFVILTSKNRVFLNQKKHLSLEEALKIQIDGIEYISNFKCIDDLFKKSSEYVEDIEITLKYAYFLTNSGKLYTLELDPLTFELELIFNGGIRYIKSTKRITYAIGYNNTIHRIDGEASEDISQLFSDKLGENEYVKYIACCANHCFFVSNLNRVLEWVTIDKLGGGLPFSKNRALTEITLPFENRLFKQIVTGNEHTLTLSTTGEVYGCGEDKMVGTKKNVVLANQWKKLKDNISQIYADVYSSYMISKRSNYFVCGSNVMGSLGLSSDVQEVGAWRRMTLRTNKIIPWLKYGLRCASSTVLFCLESQFPNTESLSMLLANLQRRISDGRLSDCIVRTNRSPEKSGYVNQDSSNGGKDEQPLKKSKTSR</sequence>